<proteinExistence type="predicted"/>
<dbReference type="EMBL" id="LAZR01000373">
    <property type="protein sequence ID" value="KKN71925.1"/>
    <property type="molecule type" value="Genomic_DNA"/>
</dbReference>
<accession>A0A0F9SSG0</accession>
<reference evidence="1" key="1">
    <citation type="journal article" date="2015" name="Nature">
        <title>Complex archaea that bridge the gap between prokaryotes and eukaryotes.</title>
        <authorList>
            <person name="Spang A."/>
            <person name="Saw J.H."/>
            <person name="Jorgensen S.L."/>
            <person name="Zaremba-Niedzwiedzka K."/>
            <person name="Martijn J."/>
            <person name="Lind A.E."/>
            <person name="van Eijk R."/>
            <person name="Schleper C."/>
            <person name="Guy L."/>
            <person name="Ettema T.J."/>
        </authorList>
    </citation>
    <scope>NUCLEOTIDE SEQUENCE</scope>
</reference>
<gene>
    <name evidence="1" type="ORF">LCGC14_0415710</name>
</gene>
<evidence type="ECO:0000313" key="1">
    <source>
        <dbReference type="EMBL" id="KKN71925.1"/>
    </source>
</evidence>
<name>A0A0F9SSG0_9ZZZZ</name>
<organism evidence="1">
    <name type="scientific">marine sediment metagenome</name>
    <dbReference type="NCBI Taxonomy" id="412755"/>
    <lineage>
        <taxon>unclassified sequences</taxon>
        <taxon>metagenomes</taxon>
        <taxon>ecological metagenomes</taxon>
    </lineage>
</organism>
<comment type="caution">
    <text evidence="1">The sequence shown here is derived from an EMBL/GenBank/DDBJ whole genome shotgun (WGS) entry which is preliminary data.</text>
</comment>
<protein>
    <submittedName>
        <fullName evidence="1">Uncharacterized protein</fullName>
    </submittedName>
</protein>
<sequence>MTVKELKEIINFCNENIEVFIALTDARGNTTYEPVIRTNRTIAGLYFYGDTSFTLE</sequence>
<dbReference type="AlphaFoldDB" id="A0A0F9SSG0"/>